<sequence length="747" mass="82674">MEWKYGSRQWFESHYMITYVSRRHGIQLLVALSIHDTPRLPPRLTPIQRPLATNRSIDHSIAMRLSISVAAVLVALAVLRPPRVAVAQKYAAIFNFGDSLVDAGNLVVDGIPDYLATARLPYGMTYFGYPTGRCSDGRLVVDFIAQEVGLPLLPPSKAKNATFHRGANFAITGATSLDTPYFQGRGLGHTVWNSGSLHTQIKWFQDMKASICKSPQECRDLFRRSLFIVGEFGGNDYNSPLFAFRPLEEVHTFVPDVKLIEEGAVELVVPGVLPIGCFPVYLSIFRKQPEMYGRRSGCIRDLNTLSWVHNAALQRKIAELRLKHPGVRIMYADYYTPAIQFVLHAEKYGFLRQTPRACCGAPGVGEYNFNLTSKCGDPGSYACDDPSNHWSWDGIHLTEASYGHIAKGWLYGPFADPPILETPPYSTTRSTMKLLRIVLVLLLPAFSSCLPCRRRRYGDYDSIYSFGDSFADTGNGAVVFAEHSLFSPATKPPYGMTFFGHPHHRLHRFRQGANFAVSGATTLDASFFSDIPGVGKFVLNTSSSVQLGWFDSLKPSLCSPAQECKGFFHKSLFFMGEFGVNDYSFSVFGKTPLEDGAKAVVVPGIPPLGCMPPNLAMFPSTDPAGYEPGTGCLRQFNEIAVYHNTLLQDAIKNVQKNHPDVRVIYAEFFTPVIRIVQSPGTFSFTSDILRCCCGGGGKYNFNMSAGCGMPGATVCEDPSRHLFWDGLMTEAAYHFIADGWLNSINES</sequence>
<dbReference type="InterPro" id="IPR036514">
    <property type="entry name" value="SGNH_hydro_sf"/>
</dbReference>
<dbReference type="CDD" id="cd01837">
    <property type="entry name" value="SGNH_plant_lipase_like"/>
    <property type="match status" value="1"/>
</dbReference>
<evidence type="ECO:0008006" key="7">
    <source>
        <dbReference type="Google" id="ProtNLM"/>
    </source>
</evidence>
<dbReference type="SUPFAM" id="SSF52266">
    <property type="entry name" value="SGNH hydrolase"/>
    <property type="match status" value="1"/>
</dbReference>
<evidence type="ECO:0000313" key="6">
    <source>
        <dbReference type="Proteomes" id="UP000008021"/>
    </source>
</evidence>
<dbReference type="InterPro" id="IPR035669">
    <property type="entry name" value="SGNH_plant_lipase-like"/>
</dbReference>
<keyword evidence="2" id="KW-0732">Signal</keyword>
<evidence type="ECO:0000256" key="4">
    <source>
        <dbReference type="ARBA" id="ARBA00023180"/>
    </source>
</evidence>
<dbReference type="Pfam" id="PF00657">
    <property type="entry name" value="Lipase_GDSL"/>
    <property type="match status" value="2"/>
</dbReference>
<proteinExistence type="inferred from homology"/>
<dbReference type="STRING" id="40149.A0A0E0BZ09"/>
<protein>
    <recommendedName>
        <fullName evidence="7">Esterase</fullName>
    </recommendedName>
</protein>
<dbReference type="PANTHER" id="PTHR22835">
    <property type="entry name" value="ZINC FINGER FYVE DOMAIN CONTAINING PROTEIN"/>
    <property type="match status" value="1"/>
</dbReference>
<dbReference type="AlphaFoldDB" id="A0A0E0BZ09"/>
<evidence type="ECO:0000313" key="5">
    <source>
        <dbReference type="EnsemblPlants" id="OMERI01G07240.1"/>
    </source>
</evidence>
<dbReference type="PANTHER" id="PTHR22835:SF574">
    <property type="entry name" value="OS01G0214800 PROTEIN"/>
    <property type="match status" value="1"/>
</dbReference>
<reference evidence="5" key="2">
    <citation type="submission" date="2018-05" db="EMBL/GenBank/DDBJ databases">
        <title>OmerRS3 (Oryza meridionalis Reference Sequence Version 3).</title>
        <authorList>
            <person name="Zhang J."/>
            <person name="Kudrna D."/>
            <person name="Lee S."/>
            <person name="Talag J."/>
            <person name="Welchert J."/>
            <person name="Wing R.A."/>
        </authorList>
    </citation>
    <scope>NUCLEOTIDE SEQUENCE [LARGE SCALE GENOMIC DNA]</scope>
    <source>
        <strain evidence="5">cv. OR44</strain>
    </source>
</reference>
<dbReference type="Proteomes" id="UP000008021">
    <property type="component" value="Chromosome 1"/>
</dbReference>
<dbReference type="Gramene" id="OMERI01G07240.1">
    <property type="protein sequence ID" value="OMERI01G07240.1"/>
    <property type="gene ID" value="OMERI01G07240"/>
</dbReference>
<keyword evidence="3" id="KW-0378">Hydrolase</keyword>
<evidence type="ECO:0000256" key="3">
    <source>
        <dbReference type="ARBA" id="ARBA00022801"/>
    </source>
</evidence>
<evidence type="ECO:0000256" key="2">
    <source>
        <dbReference type="ARBA" id="ARBA00022729"/>
    </source>
</evidence>
<organism evidence="5">
    <name type="scientific">Oryza meridionalis</name>
    <dbReference type="NCBI Taxonomy" id="40149"/>
    <lineage>
        <taxon>Eukaryota</taxon>
        <taxon>Viridiplantae</taxon>
        <taxon>Streptophyta</taxon>
        <taxon>Embryophyta</taxon>
        <taxon>Tracheophyta</taxon>
        <taxon>Spermatophyta</taxon>
        <taxon>Magnoliopsida</taxon>
        <taxon>Liliopsida</taxon>
        <taxon>Poales</taxon>
        <taxon>Poaceae</taxon>
        <taxon>BOP clade</taxon>
        <taxon>Oryzoideae</taxon>
        <taxon>Oryzeae</taxon>
        <taxon>Oryzinae</taxon>
        <taxon>Oryza</taxon>
    </lineage>
</organism>
<dbReference type="GO" id="GO:0016788">
    <property type="term" value="F:hydrolase activity, acting on ester bonds"/>
    <property type="evidence" value="ECO:0007669"/>
    <property type="project" value="InterPro"/>
</dbReference>
<dbReference type="Gene3D" id="3.40.50.1110">
    <property type="entry name" value="SGNH hydrolase"/>
    <property type="match status" value="2"/>
</dbReference>
<reference evidence="5" key="1">
    <citation type="submission" date="2015-04" db="UniProtKB">
        <authorList>
            <consortium name="EnsemblPlants"/>
        </authorList>
    </citation>
    <scope>IDENTIFICATION</scope>
</reference>
<keyword evidence="4" id="KW-0325">Glycoprotein</keyword>
<comment type="similarity">
    <text evidence="1">Belongs to the 'GDSL' lipolytic enzyme family.</text>
</comment>
<dbReference type="InterPro" id="IPR001087">
    <property type="entry name" value="GDSL"/>
</dbReference>
<accession>A0A0E0BZ09</accession>
<evidence type="ECO:0000256" key="1">
    <source>
        <dbReference type="ARBA" id="ARBA00008668"/>
    </source>
</evidence>
<name>A0A0E0BZ09_9ORYZ</name>
<keyword evidence="6" id="KW-1185">Reference proteome</keyword>
<dbReference type="EnsemblPlants" id="OMERI01G07240.1">
    <property type="protein sequence ID" value="OMERI01G07240.1"/>
    <property type="gene ID" value="OMERI01G07240"/>
</dbReference>